<proteinExistence type="predicted"/>
<reference evidence="5 6" key="1">
    <citation type="journal article" date="2013" name="ISME J.">
        <title>A metabolic model for members of the genus Tetrasphaera involved in enhanced biological phosphorus removal.</title>
        <authorList>
            <person name="Kristiansen R."/>
            <person name="Nguyen H.T.T."/>
            <person name="Saunders A.M."/>
            <person name="Nielsen J.L."/>
            <person name="Wimmer R."/>
            <person name="Le V.Q."/>
            <person name="McIlroy S.J."/>
            <person name="Petrovski S."/>
            <person name="Seviour R.J."/>
            <person name="Calteau A."/>
            <person name="Nielsen K.L."/>
            <person name="Nielsen P.H."/>
        </authorList>
    </citation>
    <scope>NUCLEOTIDE SEQUENCE [LARGE SCALE GENOMIC DNA]</scope>
    <source>
        <strain evidence="5 6">T1-X7</strain>
    </source>
</reference>
<dbReference type="GO" id="GO:0006950">
    <property type="term" value="P:response to stress"/>
    <property type="evidence" value="ECO:0007669"/>
    <property type="project" value="TreeGrafter"/>
</dbReference>
<comment type="caution">
    <text evidence="5">The sequence shown here is derived from an EMBL/GenBank/DDBJ whole genome shotgun (WGS) entry which is preliminary data.</text>
</comment>
<keyword evidence="2" id="KW-0238">DNA-binding</keyword>
<keyword evidence="1" id="KW-0805">Transcription regulation</keyword>
<evidence type="ECO:0000313" key="5">
    <source>
        <dbReference type="EMBL" id="CCH80046.1"/>
    </source>
</evidence>
<dbReference type="InterPro" id="IPR036390">
    <property type="entry name" value="WH_DNA-bd_sf"/>
</dbReference>
<dbReference type="SUPFAM" id="SSF46785">
    <property type="entry name" value="Winged helix' DNA-binding domain"/>
    <property type="match status" value="1"/>
</dbReference>
<dbReference type="EMBL" id="CAJB01000405">
    <property type="protein sequence ID" value="CCH80046.1"/>
    <property type="molecule type" value="Genomic_DNA"/>
</dbReference>
<evidence type="ECO:0000256" key="3">
    <source>
        <dbReference type="ARBA" id="ARBA00023163"/>
    </source>
</evidence>
<accession>A0A077M2J7</accession>
<feature type="domain" description="HTH marR-type" evidence="4">
    <location>
        <begin position="39"/>
        <end position="174"/>
    </location>
</feature>
<dbReference type="PRINTS" id="PR00598">
    <property type="entry name" value="HTHMARR"/>
</dbReference>
<dbReference type="InterPro" id="IPR000835">
    <property type="entry name" value="HTH_MarR-typ"/>
</dbReference>
<evidence type="ECO:0000256" key="2">
    <source>
        <dbReference type="ARBA" id="ARBA00023125"/>
    </source>
</evidence>
<dbReference type="SMART" id="SM00347">
    <property type="entry name" value="HTH_MARR"/>
    <property type="match status" value="1"/>
</dbReference>
<dbReference type="Pfam" id="PF12802">
    <property type="entry name" value="MarR_2"/>
    <property type="match status" value="1"/>
</dbReference>
<dbReference type="InterPro" id="IPR039422">
    <property type="entry name" value="MarR/SlyA-like"/>
</dbReference>
<dbReference type="GO" id="GO:0003677">
    <property type="term" value="F:DNA binding"/>
    <property type="evidence" value="ECO:0007669"/>
    <property type="project" value="UniProtKB-KW"/>
</dbReference>
<dbReference type="STRING" id="1194083.BN12_710002"/>
<evidence type="ECO:0000256" key="1">
    <source>
        <dbReference type="ARBA" id="ARBA00023015"/>
    </source>
</evidence>
<evidence type="ECO:0000313" key="6">
    <source>
        <dbReference type="Proteomes" id="UP000035721"/>
    </source>
</evidence>
<keyword evidence="6" id="KW-1185">Reference proteome</keyword>
<dbReference type="PROSITE" id="PS50995">
    <property type="entry name" value="HTH_MARR_2"/>
    <property type="match status" value="1"/>
</dbReference>
<name>A0A077M2J7_9MICO</name>
<protein>
    <submittedName>
        <fullName evidence="5">Putative MarR-family regulator</fullName>
    </submittedName>
</protein>
<evidence type="ECO:0000259" key="4">
    <source>
        <dbReference type="PROSITE" id="PS50995"/>
    </source>
</evidence>
<dbReference type="InterPro" id="IPR023187">
    <property type="entry name" value="Tscrpt_reg_MarR-type_CS"/>
</dbReference>
<dbReference type="InterPro" id="IPR036388">
    <property type="entry name" value="WH-like_DNA-bd_sf"/>
</dbReference>
<sequence length="185" mass="20780">MAVGPVETRHPVQAPGEDAVDLHVRRWQDWDDLGLDPDVEAVITRIQHIAWHVKQGYLEGERSVGLEPHDYDTLHALHIRETPGYATTGQLAETAGVSPATMTGRVDRLVRMGLVRRIPSEDDRRVVHVQVTDEGFDKWRRAMALRGETEDRIFAGIPKDRLRRLSDLLREVLLAAEAIDGSASI</sequence>
<dbReference type="Gene3D" id="1.10.10.10">
    <property type="entry name" value="Winged helix-like DNA-binding domain superfamily/Winged helix DNA-binding domain"/>
    <property type="match status" value="1"/>
</dbReference>
<dbReference type="PANTHER" id="PTHR33164:SF104">
    <property type="entry name" value="TRANSCRIPTIONAL REGULATORY PROTEIN"/>
    <property type="match status" value="1"/>
</dbReference>
<dbReference type="Proteomes" id="UP000035721">
    <property type="component" value="Unassembled WGS sequence"/>
</dbReference>
<dbReference type="PROSITE" id="PS01117">
    <property type="entry name" value="HTH_MARR_1"/>
    <property type="match status" value="1"/>
</dbReference>
<dbReference type="AlphaFoldDB" id="A0A077M2J7"/>
<keyword evidence="3" id="KW-0804">Transcription</keyword>
<dbReference type="GO" id="GO:0003700">
    <property type="term" value="F:DNA-binding transcription factor activity"/>
    <property type="evidence" value="ECO:0007669"/>
    <property type="project" value="InterPro"/>
</dbReference>
<gene>
    <name evidence="5" type="ORF">BN12_710002</name>
</gene>
<dbReference type="PANTHER" id="PTHR33164">
    <property type="entry name" value="TRANSCRIPTIONAL REGULATOR, MARR FAMILY"/>
    <property type="match status" value="1"/>
</dbReference>
<organism evidence="5 6">
    <name type="scientific">Nostocoides japonicum T1-X7</name>
    <dbReference type="NCBI Taxonomy" id="1194083"/>
    <lineage>
        <taxon>Bacteria</taxon>
        <taxon>Bacillati</taxon>
        <taxon>Actinomycetota</taxon>
        <taxon>Actinomycetes</taxon>
        <taxon>Micrococcales</taxon>
        <taxon>Intrasporangiaceae</taxon>
        <taxon>Nostocoides</taxon>
    </lineage>
</organism>